<dbReference type="Proteomes" id="UP001158576">
    <property type="component" value="Chromosome 2"/>
</dbReference>
<dbReference type="SUPFAM" id="SSF54928">
    <property type="entry name" value="RNA-binding domain, RBD"/>
    <property type="match status" value="2"/>
</dbReference>
<keyword evidence="2" id="KW-0507">mRNA processing</keyword>
<dbReference type="CDD" id="cd12282">
    <property type="entry name" value="RRM2_TatSF1_like"/>
    <property type="match status" value="1"/>
</dbReference>
<dbReference type="Pfam" id="PF00076">
    <property type="entry name" value="RRM_1"/>
    <property type="match status" value="1"/>
</dbReference>
<gene>
    <name evidence="8" type="ORF">OKIOD_LOCUS15107</name>
</gene>
<dbReference type="InterPro" id="IPR000504">
    <property type="entry name" value="RRM_dom"/>
</dbReference>
<keyword evidence="9" id="KW-1185">Reference proteome</keyword>
<evidence type="ECO:0000256" key="4">
    <source>
        <dbReference type="ARBA" id="ARBA00022884"/>
    </source>
</evidence>
<reference evidence="8 9" key="1">
    <citation type="submission" date="2021-04" db="EMBL/GenBank/DDBJ databases">
        <authorList>
            <person name="Bliznina A."/>
        </authorList>
    </citation>
    <scope>NUCLEOTIDE SEQUENCE [LARGE SCALE GENOMIC DNA]</scope>
</reference>
<accession>A0ABN7T3M0</accession>
<dbReference type="EMBL" id="OU015567">
    <property type="protein sequence ID" value="CAG5112086.1"/>
    <property type="molecule type" value="Genomic_DNA"/>
</dbReference>
<dbReference type="Gene3D" id="3.30.70.330">
    <property type="match status" value="2"/>
</dbReference>
<proteinExistence type="inferred from homology"/>
<comment type="similarity">
    <text evidence="1">Belongs to the HTATSF1 family.</text>
</comment>
<dbReference type="InterPro" id="IPR034392">
    <property type="entry name" value="TatSF1-like_RRM1"/>
</dbReference>
<evidence type="ECO:0000259" key="7">
    <source>
        <dbReference type="PROSITE" id="PS50102"/>
    </source>
</evidence>
<keyword evidence="4 6" id="KW-0694">RNA-binding</keyword>
<feature type="domain" description="RRM" evidence="7">
    <location>
        <begin position="248"/>
        <end position="327"/>
    </location>
</feature>
<dbReference type="InterPro" id="IPR034393">
    <property type="entry name" value="TatSF1-like"/>
</dbReference>
<dbReference type="SMART" id="SM00360">
    <property type="entry name" value="RRM"/>
    <property type="match status" value="2"/>
</dbReference>
<protein>
    <submittedName>
        <fullName evidence="8">Oidioi.mRNA.OKI2018_I69.chr2.g6342.t1.cds</fullName>
    </submittedName>
</protein>
<dbReference type="PANTHER" id="PTHR15608:SF0">
    <property type="entry name" value="HIV TAT-SPECIFIC FACTOR 1"/>
    <property type="match status" value="1"/>
</dbReference>
<keyword evidence="3" id="KW-0677">Repeat</keyword>
<evidence type="ECO:0000256" key="2">
    <source>
        <dbReference type="ARBA" id="ARBA00022664"/>
    </source>
</evidence>
<dbReference type="CDD" id="cd12281">
    <property type="entry name" value="RRM1_TatSF1_like"/>
    <property type="match status" value="1"/>
</dbReference>
<dbReference type="InterPro" id="IPR035979">
    <property type="entry name" value="RBD_domain_sf"/>
</dbReference>
<evidence type="ECO:0000313" key="8">
    <source>
        <dbReference type="EMBL" id="CAG5112086.1"/>
    </source>
</evidence>
<sequence>MSSFMSPKSESNGQASTFTDENGQVFFWNEMKKLWVTEAGMSYDPVTQIYTDLESGKVYDPQKMEWVHPKKPKAPKVEKEGLIKTSTKRKKAEWFDAEETQISAVYVSNLPKTITIEKFINLMKKCGLLKQCEKTEKPKVKLYTDENGKFKGDGLAHYLAPESVDLALQILDEEEFEGSKIKVELAKFEMKGKFDKTKKKKGMNKKEKIAAKKSKNKLLGWGGMGLTSGAEDVKSKRARYEKVVVFSNCFTVEEVARDPTIILKVQDELRTACSGFGNPKKVNMFDGHPNGVCSVAFNSAEDADRAIDGLDKRLFRGRTLQVKRWDGVTDYRIEETQAEIENRDSAWKEWLEDDDENDD</sequence>
<dbReference type="InterPro" id="IPR012677">
    <property type="entry name" value="Nucleotide-bd_a/b_plait_sf"/>
</dbReference>
<evidence type="ECO:0000256" key="1">
    <source>
        <dbReference type="ARBA" id="ARBA00007747"/>
    </source>
</evidence>
<evidence type="ECO:0000256" key="3">
    <source>
        <dbReference type="ARBA" id="ARBA00022737"/>
    </source>
</evidence>
<evidence type="ECO:0000313" key="9">
    <source>
        <dbReference type="Proteomes" id="UP001158576"/>
    </source>
</evidence>
<organism evidence="8 9">
    <name type="scientific">Oikopleura dioica</name>
    <name type="common">Tunicate</name>
    <dbReference type="NCBI Taxonomy" id="34765"/>
    <lineage>
        <taxon>Eukaryota</taxon>
        <taxon>Metazoa</taxon>
        <taxon>Chordata</taxon>
        <taxon>Tunicata</taxon>
        <taxon>Appendicularia</taxon>
        <taxon>Copelata</taxon>
        <taxon>Oikopleuridae</taxon>
        <taxon>Oikopleura</taxon>
    </lineage>
</organism>
<dbReference type="PROSITE" id="PS50102">
    <property type="entry name" value="RRM"/>
    <property type="match status" value="2"/>
</dbReference>
<feature type="domain" description="RRM" evidence="7">
    <location>
        <begin position="103"/>
        <end position="188"/>
    </location>
</feature>
<evidence type="ECO:0000256" key="5">
    <source>
        <dbReference type="ARBA" id="ARBA00023187"/>
    </source>
</evidence>
<name>A0ABN7T3M0_OIKDI</name>
<evidence type="ECO:0000256" key="6">
    <source>
        <dbReference type="PROSITE-ProRule" id="PRU00176"/>
    </source>
</evidence>
<keyword evidence="5" id="KW-0508">mRNA splicing</keyword>
<dbReference type="PANTHER" id="PTHR15608">
    <property type="entry name" value="SPLICING FACTOR U2AF-ASSOCIATED PROTEIN 2"/>
    <property type="match status" value="1"/>
</dbReference>